<dbReference type="AlphaFoldDB" id="A0A6G9QN40"/>
<dbReference type="RefSeq" id="WP_167679858.1">
    <property type="nucleotide sequence ID" value="NZ_CP050313.1"/>
</dbReference>
<evidence type="ECO:0000256" key="2">
    <source>
        <dbReference type="SAM" id="SignalP"/>
    </source>
</evidence>
<dbReference type="KEGG" id="saes:HBH39_17255"/>
<dbReference type="Gene3D" id="2.70.70.10">
    <property type="entry name" value="Glucose Permease (Domain IIA)"/>
    <property type="match status" value="1"/>
</dbReference>
<feature type="domain" description="M23ase beta-sheet core" evidence="3">
    <location>
        <begin position="279"/>
        <end position="372"/>
    </location>
</feature>
<dbReference type="Proteomes" id="UP000502608">
    <property type="component" value="Chromosome"/>
</dbReference>
<dbReference type="GO" id="GO:0004222">
    <property type="term" value="F:metalloendopeptidase activity"/>
    <property type="evidence" value="ECO:0007669"/>
    <property type="project" value="TreeGrafter"/>
</dbReference>
<keyword evidence="1" id="KW-0175">Coiled coil</keyword>
<dbReference type="SUPFAM" id="SSF51261">
    <property type="entry name" value="Duplicated hybrid motif"/>
    <property type="match status" value="1"/>
</dbReference>
<accession>A0A6G9QN40</accession>
<proteinExistence type="predicted"/>
<dbReference type="InterPro" id="IPR050570">
    <property type="entry name" value="Cell_wall_metabolism_enzyme"/>
</dbReference>
<dbReference type="InterPro" id="IPR011055">
    <property type="entry name" value="Dup_hybrid_motif"/>
</dbReference>
<gene>
    <name evidence="4" type="ORF">HBH39_17255</name>
</gene>
<evidence type="ECO:0000256" key="1">
    <source>
        <dbReference type="SAM" id="Coils"/>
    </source>
</evidence>
<dbReference type="PANTHER" id="PTHR21666">
    <property type="entry name" value="PEPTIDASE-RELATED"/>
    <property type="match status" value="1"/>
</dbReference>
<dbReference type="EMBL" id="CP050313">
    <property type="protein sequence ID" value="QIR16004.1"/>
    <property type="molecule type" value="Genomic_DNA"/>
</dbReference>
<dbReference type="InterPro" id="IPR016047">
    <property type="entry name" value="M23ase_b-sheet_dom"/>
</dbReference>
<organism evidence="4 5">
    <name type="scientific">Shewanella aestuarii</name>
    <dbReference type="NCBI Taxonomy" id="1028752"/>
    <lineage>
        <taxon>Bacteria</taxon>
        <taxon>Pseudomonadati</taxon>
        <taxon>Pseudomonadota</taxon>
        <taxon>Gammaproteobacteria</taxon>
        <taxon>Alteromonadales</taxon>
        <taxon>Shewanellaceae</taxon>
        <taxon>Shewanella</taxon>
    </lineage>
</organism>
<name>A0A6G9QN40_9GAMM</name>
<dbReference type="PANTHER" id="PTHR21666:SF270">
    <property type="entry name" value="MUREIN HYDROLASE ACTIVATOR ENVC"/>
    <property type="match status" value="1"/>
</dbReference>
<feature type="coiled-coil region" evidence="1">
    <location>
        <begin position="153"/>
        <end position="226"/>
    </location>
</feature>
<dbReference type="Pfam" id="PF01551">
    <property type="entry name" value="Peptidase_M23"/>
    <property type="match status" value="1"/>
</dbReference>
<evidence type="ECO:0000259" key="3">
    <source>
        <dbReference type="Pfam" id="PF01551"/>
    </source>
</evidence>
<feature type="coiled-coil region" evidence="1">
    <location>
        <begin position="27"/>
        <end position="103"/>
    </location>
</feature>
<evidence type="ECO:0000313" key="4">
    <source>
        <dbReference type="EMBL" id="QIR16004.1"/>
    </source>
</evidence>
<keyword evidence="5" id="KW-1185">Reference proteome</keyword>
<sequence length="377" mass="42180">MSTRLFVKASIFAGFIIISFQAFAADLNQRQSELKSIQAQISAQQNDLKNTSKQREKLIALLKKDEQAIAKAAQKVTESKASLQQINKQLAELDKQQIELNKRKTGQQQTLSKQLSSAYLAGNHDYSKMLLNQQTPSTIERMLAYYQYLNNARIKAITELKHTSEQLEKIQQQQLTKQQELNAVMINQQQQAKQLTNEQEQRQKTLTQIQRTLSDKGAQLEQLQIEEASLKHIVDQAVIAAKSNPSMNGLANLRGKLKWPTKGKVSARFGSTRSGKITWNGTILNAPEGQNIKAVAAGKVIYSDWLRGFGMLMVVDHGEGYMSLYGHAQTLFKEAGDTVKDGESIALVGRSGGQTEPSLYFEIRHKGQAVDPAKYCR</sequence>
<dbReference type="FunFam" id="2.70.70.10:FF:000003">
    <property type="entry name" value="Murein hydrolase activator EnvC"/>
    <property type="match status" value="1"/>
</dbReference>
<dbReference type="CDD" id="cd12797">
    <property type="entry name" value="M23_peptidase"/>
    <property type="match status" value="1"/>
</dbReference>
<protein>
    <submittedName>
        <fullName evidence="4">Peptidoglycan DD-metalloendopeptidase family protein</fullName>
    </submittedName>
</protein>
<feature type="chain" id="PRO_5026081350" evidence="2">
    <location>
        <begin position="25"/>
        <end position="377"/>
    </location>
</feature>
<dbReference type="Gene3D" id="6.10.250.3150">
    <property type="match status" value="1"/>
</dbReference>
<feature type="signal peptide" evidence="2">
    <location>
        <begin position="1"/>
        <end position="24"/>
    </location>
</feature>
<reference evidence="4 5" key="1">
    <citation type="submission" date="2020-03" db="EMBL/GenBank/DDBJ databases">
        <title>Complete genome sequence of Shewanella sp.</title>
        <authorList>
            <person name="Kim Y.-S."/>
            <person name="Kim S.-J."/>
            <person name="Jung H.-K."/>
            <person name="Kim K.-H."/>
        </authorList>
    </citation>
    <scope>NUCLEOTIDE SEQUENCE [LARGE SCALE GENOMIC DNA]</scope>
    <source>
        <strain evidence="4 5">PN3F2</strain>
    </source>
</reference>
<evidence type="ECO:0000313" key="5">
    <source>
        <dbReference type="Proteomes" id="UP000502608"/>
    </source>
</evidence>
<keyword evidence="2" id="KW-0732">Signal</keyword>